<evidence type="ECO:0000313" key="3">
    <source>
        <dbReference type="Proteomes" id="UP000299102"/>
    </source>
</evidence>
<dbReference type="EMBL" id="BGZK01000277">
    <property type="protein sequence ID" value="GBP33639.1"/>
    <property type="molecule type" value="Genomic_DNA"/>
</dbReference>
<evidence type="ECO:0000313" key="2">
    <source>
        <dbReference type="EMBL" id="GBP33639.1"/>
    </source>
</evidence>
<protein>
    <submittedName>
        <fullName evidence="2">Uncharacterized protein</fullName>
    </submittedName>
</protein>
<sequence length="102" mass="11301">MVNHNGREDLSVVIGSMLHFAACCRDNNEQTQKWNRYANAHSLIIIPPFGSIKTHASAVLENEFMLAGTVQKINEGAGVKSEDPRLKGENGLRSLEEEVPRL</sequence>
<organism evidence="2 3">
    <name type="scientific">Eumeta variegata</name>
    <name type="common">Bagworm moth</name>
    <name type="synonym">Eumeta japonica</name>
    <dbReference type="NCBI Taxonomy" id="151549"/>
    <lineage>
        <taxon>Eukaryota</taxon>
        <taxon>Metazoa</taxon>
        <taxon>Ecdysozoa</taxon>
        <taxon>Arthropoda</taxon>
        <taxon>Hexapoda</taxon>
        <taxon>Insecta</taxon>
        <taxon>Pterygota</taxon>
        <taxon>Neoptera</taxon>
        <taxon>Endopterygota</taxon>
        <taxon>Lepidoptera</taxon>
        <taxon>Glossata</taxon>
        <taxon>Ditrysia</taxon>
        <taxon>Tineoidea</taxon>
        <taxon>Psychidae</taxon>
        <taxon>Oiketicinae</taxon>
        <taxon>Eumeta</taxon>
    </lineage>
</organism>
<name>A0A4C1V4X5_EUMVA</name>
<feature type="compositionally biased region" description="Basic and acidic residues" evidence="1">
    <location>
        <begin position="80"/>
        <end position="102"/>
    </location>
</feature>
<gene>
    <name evidence="2" type="ORF">EVAR_16675_1</name>
</gene>
<dbReference type="AlphaFoldDB" id="A0A4C1V4X5"/>
<dbReference type="Proteomes" id="UP000299102">
    <property type="component" value="Unassembled WGS sequence"/>
</dbReference>
<keyword evidence="3" id="KW-1185">Reference proteome</keyword>
<reference evidence="2 3" key="1">
    <citation type="journal article" date="2019" name="Commun. Biol.">
        <title>The bagworm genome reveals a unique fibroin gene that provides high tensile strength.</title>
        <authorList>
            <person name="Kono N."/>
            <person name="Nakamura H."/>
            <person name="Ohtoshi R."/>
            <person name="Tomita M."/>
            <person name="Numata K."/>
            <person name="Arakawa K."/>
        </authorList>
    </citation>
    <scope>NUCLEOTIDE SEQUENCE [LARGE SCALE GENOMIC DNA]</scope>
</reference>
<proteinExistence type="predicted"/>
<evidence type="ECO:0000256" key="1">
    <source>
        <dbReference type="SAM" id="MobiDB-lite"/>
    </source>
</evidence>
<accession>A0A4C1V4X5</accession>
<comment type="caution">
    <text evidence="2">The sequence shown here is derived from an EMBL/GenBank/DDBJ whole genome shotgun (WGS) entry which is preliminary data.</text>
</comment>
<feature type="region of interest" description="Disordered" evidence="1">
    <location>
        <begin position="78"/>
        <end position="102"/>
    </location>
</feature>